<feature type="compositionally biased region" description="Basic residues" evidence="8">
    <location>
        <begin position="369"/>
        <end position="378"/>
    </location>
</feature>
<dbReference type="FunFam" id="4.10.950.10:FF:000001">
    <property type="entry name" value="50S ribosomal protein L2"/>
    <property type="match status" value="1"/>
</dbReference>
<dbReference type="FunFam" id="2.40.50.140:FF:000128">
    <property type="entry name" value="50S ribosomal protein L2"/>
    <property type="match status" value="1"/>
</dbReference>
<dbReference type="GO" id="GO:0003723">
    <property type="term" value="F:RNA binding"/>
    <property type="evidence" value="ECO:0007669"/>
    <property type="project" value="TreeGrafter"/>
</dbReference>
<feature type="compositionally biased region" description="Basic residues" evidence="8">
    <location>
        <begin position="345"/>
        <end position="357"/>
    </location>
</feature>
<name>A0AAF0DKW4_9EURO</name>
<gene>
    <name evidence="11" type="primary">RML2</name>
    <name evidence="11" type="ORF">PRK78_006178</name>
</gene>
<dbReference type="InterPro" id="IPR012340">
    <property type="entry name" value="NA-bd_OB-fold"/>
</dbReference>
<dbReference type="InterPro" id="IPR022666">
    <property type="entry name" value="Ribosomal_uL2_RNA-bd_dom"/>
</dbReference>
<reference evidence="11" key="1">
    <citation type="submission" date="2023-03" db="EMBL/GenBank/DDBJ databases">
        <title>Emydomyces testavorans Genome Sequence.</title>
        <authorList>
            <person name="Hoyer L."/>
        </authorList>
    </citation>
    <scope>NUCLEOTIDE SEQUENCE</scope>
    <source>
        <strain evidence="11">16-2883</strain>
    </source>
</reference>
<keyword evidence="5" id="KW-0687">Ribonucleoprotein</keyword>
<evidence type="ECO:0000259" key="9">
    <source>
        <dbReference type="SMART" id="SM01382"/>
    </source>
</evidence>
<feature type="compositionally biased region" description="Basic residues" evidence="8">
    <location>
        <begin position="94"/>
        <end position="118"/>
    </location>
</feature>
<protein>
    <recommendedName>
        <fullName evidence="7">Large ribosomal subunit protein uL2m</fullName>
    </recommendedName>
</protein>
<evidence type="ECO:0000259" key="10">
    <source>
        <dbReference type="SMART" id="SM01383"/>
    </source>
</evidence>
<evidence type="ECO:0000256" key="3">
    <source>
        <dbReference type="ARBA" id="ARBA00022980"/>
    </source>
</evidence>
<dbReference type="SMART" id="SM01383">
    <property type="entry name" value="Ribosomal_L2"/>
    <property type="match status" value="1"/>
</dbReference>
<keyword evidence="12" id="KW-1185">Reference proteome</keyword>
<feature type="domain" description="Large ribosomal subunit protein uL2 C-terminal" evidence="9">
    <location>
        <begin position="204"/>
        <end position="364"/>
    </location>
</feature>
<dbReference type="Gene3D" id="2.40.50.140">
    <property type="entry name" value="Nucleic acid-binding proteins"/>
    <property type="match status" value="1"/>
</dbReference>
<dbReference type="Pfam" id="PF03947">
    <property type="entry name" value="Ribosomal_L2_C"/>
    <property type="match status" value="1"/>
</dbReference>
<keyword evidence="4" id="KW-0496">Mitochondrion</keyword>
<dbReference type="GO" id="GO:0005762">
    <property type="term" value="C:mitochondrial large ribosomal subunit"/>
    <property type="evidence" value="ECO:0007669"/>
    <property type="project" value="TreeGrafter"/>
</dbReference>
<keyword evidence="3 11" id="KW-0689">Ribosomal protein</keyword>
<dbReference type="SMART" id="SM01382">
    <property type="entry name" value="Ribosomal_L2_C"/>
    <property type="match status" value="1"/>
</dbReference>
<sequence length="397" mass="44380">MLQPRISLRSFQQSCKCFSSILLRTYASVVESQSVLPDPLADVGTSFAPPPTHEKGELELRTYKPRTPGLRHLRRPVNDHLWKGRPIKELTFPKKGHGKGGRNHTGHITVRHRGGGHKRRIRTVDFDRKEPGPHVVERIEHDPNRSAHIALLRSKATKKLSYIIAADGMREGDVVQSYRAGIPKDLWESMGGVMDPGVLAAKTAWRGNCLPLHMIPIGTLIYNVGLHKDKGAQLCRSAGTFATVVAKAVEGHDLEADVIRDDKGEMKPLTLQDKHRLKKLSEHVTIRLQSSEIRLIHKDCCATIGVASNANFQYRRLGKAGRKRWLGIRPTVRGLAMNAMDHPHGGGRGKSKGHVHPKSPWGLPAKSGYRTRPKRKVNKAVVTPRERNQGKRRRGYN</sequence>
<feature type="region of interest" description="Disordered" evidence="8">
    <location>
        <begin position="337"/>
        <end position="397"/>
    </location>
</feature>
<dbReference type="GO" id="GO:0003735">
    <property type="term" value="F:structural constituent of ribosome"/>
    <property type="evidence" value="ECO:0007669"/>
    <property type="project" value="InterPro"/>
</dbReference>
<dbReference type="PANTHER" id="PTHR13691:SF5">
    <property type="entry name" value="LARGE RIBOSOMAL SUBUNIT PROTEIN UL2M"/>
    <property type="match status" value="1"/>
</dbReference>
<dbReference type="EMBL" id="CP120630">
    <property type="protein sequence ID" value="WEW60691.1"/>
    <property type="molecule type" value="Genomic_DNA"/>
</dbReference>
<evidence type="ECO:0000313" key="11">
    <source>
        <dbReference type="EMBL" id="WEW60691.1"/>
    </source>
</evidence>
<comment type="subcellular location">
    <subcellularLocation>
        <location evidence="1">Mitochondrion</location>
    </subcellularLocation>
</comment>
<comment type="similarity">
    <text evidence="2">Belongs to the universal ribosomal protein uL2 family.</text>
</comment>
<dbReference type="Gene3D" id="2.30.30.30">
    <property type="match status" value="1"/>
</dbReference>
<dbReference type="InterPro" id="IPR008991">
    <property type="entry name" value="Translation_prot_SH3-like_sf"/>
</dbReference>
<dbReference type="Pfam" id="PF00181">
    <property type="entry name" value="Ribosomal_L2_N"/>
    <property type="match status" value="1"/>
</dbReference>
<accession>A0AAF0DKW4</accession>
<feature type="region of interest" description="Disordered" evidence="8">
    <location>
        <begin position="90"/>
        <end position="118"/>
    </location>
</feature>
<dbReference type="Gene3D" id="4.10.950.10">
    <property type="entry name" value="Ribosomal protein L2, domain 3"/>
    <property type="match status" value="1"/>
</dbReference>
<evidence type="ECO:0000256" key="1">
    <source>
        <dbReference type="ARBA" id="ARBA00004173"/>
    </source>
</evidence>
<dbReference type="GO" id="GO:0032543">
    <property type="term" value="P:mitochondrial translation"/>
    <property type="evidence" value="ECO:0007669"/>
    <property type="project" value="TreeGrafter"/>
</dbReference>
<evidence type="ECO:0000256" key="6">
    <source>
        <dbReference type="ARBA" id="ARBA00037226"/>
    </source>
</evidence>
<dbReference type="InterPro" id="IPR022669">
    <property type="entry name" value="Ribosomal_uL2_C"/>
</dbReference>
<comment type="function">
    <text evidence="6">Component of the mitochondrial ribosome (mitoribosome), a dedicated translation machinery responsible for the synthesis of mitochondrial genome-encoded proteins, including at least some of the essential transmembrane subunits of the mitochondrial respiratory chain. The mitoribosomes are attached to the mitochondrial inner membrane and translation products are cotranslationally integrated into the membrane.</text>
</comment>
<dbReference type="SUPFAM" id="SSF50104">
    <property type="entry name" value="Translation proteins SH3-like domain"/>
    <property type="match status" value="1"/>
</dbReference>
<dbReference type="InterPro" id="IPR002171">
    <property type="entry name" value="Ribosomal_uL2"/>
</dbReference>
<evidence type="ECO:0000256" key="2">
    <source>
        <dbReference type="ARBA" id="ARBA00005636"/>
    </source>
</evidence>
<evidence type="ECO:0000256" key="7">
    <source>
        <dbReference type="ARBA" id="ARBA00069872"/>
    </source>
</evidence>
<proteinExistence type="inferred from homology"/>
<dbReference type="AlphaFoldDB" id="A0AAF0DKW4"/>
<dbReference type="Proteomes" id="UP001219355">
    <property type="component" value="Chromosome 4"/>
</dbReference>
<evidence type="ECO:0000313" key="12">
    <source>
        <dbReference type="Proteomes" id="UP001219355"/>
    </source>
</evidence>
<feature type="domain" description="Large ribosomal subunit protein uL2 RNA-binding" evidence="10">
    <location>
        <begin position="101"/>
        <end position="177"/>
    </location>
</feature>
<evidence type="ECO:0000256" key="8">
    <source>
        <dbReference type="SAM" id="MobiDB-lite"/>
    </source>
</evidence>
<evidence type="ECO:0000256" key="5">
    <source>
        <dbReference type="ARBA" id="ARBA00023274"/>
    </source>
</evidence>
<evidence type="ECO:0000256" key="4">
    <source>
        <dbReference type="ARBA" id="ARBA00023128"/>
    </source>
</evidence>
<dbReference type="PANTHER" id="PTHR13691">
    <property type="entry name" value="RIBOSOMAL PROTEIN L2"/>
    <property type="match status" value="1"/>
</dbReference>
<organism evidence="11 12">
    <name type="scientific">Emydomyces testavorans</name>
    <dbReference type="NCBI Taxonomy" id="2070801"/>
    <lineage>
        <taxon>Eukaryota</taxon>
        <taxon>Fungi</taxon>
        <taxon>Dikarya</taxon>
        <taxon>Ascomycota</taxon>
        <taxon>Pezizomycotina</taxon>
        <taxon>Eurotiomycetes</taxon>
        <taxon>Eurotiomycetidae</taxon>
        <taxon>Onygenales</taxon>
        <taxon>Nannizziopsiaceae</taxon>
        <taxon>Emydomyces</taxon>
    </lineage>
</organism>
<dbReference type="InterPro" id="IPR014726">
    <property type="entry name" value="Ribosomal_uL2_dom3"/>
</dbReference>
<dbReference type="InterPro" id="IPR014722">
    <property type="entry name" value="Rib_uL2_dom2"/>
</dbReference>
<dbReference type="SUPFAM" id="SSF50249">
    <property type="entry name" value="Nucleic acid-binding proteins"/>
    <property type="match status" value="1"/>
</dbReference>